<keyword evidence="6" id="KW-1185">Reference proteome</keyword>
<dbReference type="GO" id="GO:0008194">
    <property type="term" value="F:UDP-glycosyltransferase activity"/>
    <property type="evidence" value="ECO:0007669"/>
    <property type="project" value="InterPro"/>
</dbReference>
<name>A0A176VVU5_MARPO</name>
<dbReference type="PROSITE" id="PS00375">
    <property type="entry name" value="UDPGT"/>
    <property type="match status" value="1"/>
</dbReference>
<dbReference type="AlphaFoldDB" id="A0A176VVU5"/>
<dbReference type="InterPro" id="IPR002213">
    <property type="entry name" value="UDP_glucos_trans"/>
</dbReference>
<evidence type="ECO:0000256" key="4">
    <source>
        <dbReference type="RuleBase" id="RU362057"/>
    </source>
</evidence>
<protein>
    <recommendedName>
        <fullName evidence="4">Glycosyltransferase</fullName>
        <ecNumber evidence="4">2.4.1.-</ecNumber>
    </recommendedName>
</protein>
<dbReference type="InterPro" id="IPR035595">
    <property type="entry name" value="UDP_glycos_trans_CS"/>
</dbReference>
<comment type="similarity">
    <text evidence="1 3">Belongs to the UDP-glycosyltransferase family.</text>
</comment>
<evidence type="ECO:0000313" key="5">
    <source>
        <dbReference type="EMBL" id="OAE24533.1"/>
    </source>
</evidence>
<dbReference type="CDD" id="cd03784">
    <property type="entry name" value="GT1_Gtf-like"/>
    <property type="match status" value="1"/>
</dbReference>
<comment type="caution">
    <text evidence="5">The sequence shown here is derived from an EMBL/GenBank/DDBJ whole genome shotgun (WGS) entry which is preliminary data.</text>
</comment>
<dbReference type="Proteomes" id="UP000077202">
    <property type="component" value="Unassembled WGS sequence"/>
</dbReference>
<dbReference type="EMBL" id="LVLJ01002571">
    <property type="protein sequence ID" value="OAE24533.1"/>
    <property type="molecule type" value="Genomic_DNA"/>
</dbReference>
<reference evidence="5" key="1">
    <citation type="submission" date="2016-03" db="EMBL/GenBank/DDBJ databases">
        <title>Mechanisms controlling the formation of the plant cell surface in tip-growing cells are functionally conserved among land plants.</title>
        <authorList>
            <person name="Honkanen S."/>
            <person name="Jones V.A."/>
            <person name="Morieri G."/>
            <person name="Champion C."/>
            <person name="Hetherington A.J."/>
            <person name="Kelly S."/>
            <person name="Saint-Marcoux D."/>
            <person name="Proust H."/>
            <person name="Prescott H."/>
            <person name="Dolan L."/>
        </authorList>
    </citation>
    <scope>NUCLEOTIDE SEQUENCE [LARGE SCALE GENOMIC DNA]</scope>
    <source>
        <tissue evidence="5">Whole gametophyte</tissue>
    </source>
</reference>
<keyword evidence="2 3" id="KW-0808">Transferase</keyword>
<accession>A0A176VVU5</accession>
<dbReference type="Gene3D" id="3.40.50.2000">
    <property type="entry name" value="Glycogen Phosphorylase B"/>
    <property type="match status" value="2"/>
</dbReference>
<gene>
    <name evidence="5" type="ORF">AXG93_2415s1120</name>
</gene>
<evidence type="ECO:0000256" key="2">
    <source>
        <dbReference type="ARBA" id="ARBA00022679"/>
    </source>
</evidence>
<organism evidence="5 6">
    <name type="scientific">Marchantia polymorpha subsp. ruderalis</name>
    <dbReference type="NCBI Taxonomy" id="1480154"/>
    <lineage>
        <taxon>Eukaryota</taxon>
        <taxon>Viridiplantae</taxon>
        <taxon>Streptophyta</taxon>
        <taxon>Embryophyta</taxon>
        <taxon>Marchantiophyta</taxon>
        <taxon>Marchantiopsida</taxon>
        <taxon>Marchantiidae</taxon>
        <taxon>Marchantiales</taxon>
        <taxon>Marchantiaceae</taxon>
        <taxon>Marchantia</taxon>
    </lineage>
</organism>
<evidence type="ECO:0000256" key="3">
    <source>
        <dbReference type="RuleBase" id="RU003718"/>
    </source>
</evidence>
<evidence type="ECO:0000313" key="6">
    <source>
        <dbReference type="Proteomes" id="UP000077202"/>
    </source>
</evidence>
<dbReference type="SUPFAM" id="SSF53756">
    <property type="entry name" value="UDP-Glycosyltransferase/glycogen phosphorylase"/>
    <property type="match status" value="1"/>
</dbReference>
<dbReference type="Pfam" id="PF00201">
    <property type="entry name" value="UDPGT"/>
    <property type="match status" value="1"/>
</dbReference>
<evidence type="ECO:0000256" key="1">
    <source>
        <dbReference type="ARBA" id="ARBA00009995"/>
    </source>
</evidence>
<dbReference type="PANTHER" id="PTHR48045">
    <property type="entry name" value="UDP-GLYCOSYLTRANSFERASE 72B1"/>
    <property type="match status" value="1"/>
</dbReference>
<sequence>MELTNGKHERPRRAHVLMVAAGGQGHYFPFLQMLYQLSTPRYVDRVTVTFVNSQESLVGFAARKENGEFGSLELRFQALVPAAPCKPSGRPGPEDFANRVEKEFEPLKQKYLSEKTNADGPTCIIGDMFFSWLLYLADELNIPWIPIYPASSWYTYSCLVDANPIWRSKDPDVRKQTAPGLNFCRVFDYPEDIPYFAEFFAKKRERLEKASTIVINVAEEWDAPTGCLALTRDLLEKKAIAENRPVPKVVAVGPMVNIEGMTYTPPCKMAEPQRAQCFSWLDQQPPKSVLYVAFGTITNLNPEDMVELAHGLEDSGVSFLWVIKVPANETLESVLPPGFQERIKGRGLLDRSFVPQSKILCHPSIAGFMSHCGWNSSMEGICAGVPLLTYPLGLDQIVNARFVVNVWKAGIGLKKEDEEYCTNKVTREEVTEAINTLMIGNVAEELRSNVQMLRSLAKAALAEGGSSHKALHSFLGEITSPAQ</sequence>
<proteinExistence type="inferred from homology"/>
<dbReference type="PANTHER" id="PTHR48045:SF31">
    <property type="entry name" value="UDP-GLYCOSYLTRANSFERASE 76B1-LIKE"/>
    <property type="match status" value="1"/>
</dbReference>
<dbReference type="FunFam" id="3.40.50.2000:FF:000060">
    <property type="entry name" value="Glycosyltransferase"/>
    <property type="match status" value="1"/>
</dbReference>
<dbReference type="EC" id="2.4.1.-" evidence="4"/>
<keyword evidence="3" id="KW-0328">Glycosyltransferase</keyword>